<dbReference type="EMBL" id="BK032554">
    <property type="protein sequence ID" value="DAF47348.1"/>
    <property type="molecule type" value="Genomic_DNA"/>
</dbReference>
<proteinExistence type="predicted"/>
<reference evidence="1" key="1">
    <citation type="journal article" date="2021" name="Proc. Natl. Acad. Sci. U.S.A.">
        <title>A Catalog of Tens of Thousands of Viruses from Human Metagenomes Reveals Hidden Associations with Chronic Diseases.</title>
        <authorList>
            <person name="Tisza M.J."/>
            <person name="Buck C.B."/>
        </authorList>
    </citation>
    <scope>NUCLEOTIDE SEQUENCE</scope>
    <source>
        <strain evidence="1">Ctylc9</strain>
    </source>
</reference>
<evidence type="ECO:0000313" key="1">
    <source>
        <dbReference type="EMBL" id="DAF47348.1"/>
    </source>
</evidence>
<name>A0A8S5S8I5_9CAUD</name>
<protein>
    <submittedName>
        <fullName evidence="1">PadR-family transcriptional regulator</fullName>
    </submittedName>
</protein>
<accession>A0A8S5S8I5</accession>
<organism evidence="1">
    <name type="scientific">Siphoviridae sp. ctylc9</name>
    <dbReference type="NCBI Taxonomy" id="2827977"/>
    <lineage>
        <taxon>Viruses</taxon>
        <taxon>Duplodnaviria</taxon>
        <taxon>Heunggongvirae</taxon>
        <taxon>Uroviricota</taxon>
        <taxon>Caudoviricetes</taxon>
    </lineage>
</organism>
<sequence length="106" mass="12313">MITAETKQMSFNDIQDKAKIRYIQILNRLEKPKTAKELAVELFDLGFTNTTERNYTAPRLTELEKMGYVKTIGKKKCDYTGKTVAVYERTQSGFEALNYEHIPRID</sequence>